<dbReference type="Proteomes" id="UP000619238">
    <property type="component" value="Unassembled WGS sequence"/>
</dbReference>
<protein>
    <submittedName>
        <fullName evidence="1">Uncharacterized protein</fullName>
    </submittedName>
</protein>
<comment type="caution">
    <text evidence="1">The sequence shown here is derived from an EMBL/GenBank/DDBJ whole genome shotgun (WGS) entry which is preliminary data.</text>
</comment>
<reference evidence="1 2" key="1">
    <citation type="submission" date="2020-07" db="EMBL/GenBank/DDBJ databases">
        <title>Description of Kordia aestuariivivens sp. nov., isolated from a tidal flat.</title>
        <authorList>
            <person name="Park S."/>
            <person name="Yoon J.-H."/>
        </authorList>
    </citation>
    <scope>NUCLEOTIDE SEQUENCE [LARGE SCALE GENOMIC DNA]</scope>
    <source>
        <strain evidence="1 2">YSTF-M3</strain>
    </source>
</reference>
<accession>A0ABR7Q4S1</accession>
<sequence length="125" mass="14755">MKENVNIEAIHKHMTKEFIEKYNSLSIENKKIHEQYITGFAKKVRKILSNNNNEFEIMSLEELEKSKLDYKKISYMGNGEVYGFASGGINLFFFIIEGDKIHSFCTDIYLSNKEELIPYFFFEKT</sequence>
<keyword evidence="2" id="KW-1185">Reference proteome</keyword>
<evidence type="ECO:0000313" key="1">
    <source>
        <dbReference type="EMBL" id="MBC8753565.1"/>
    </source>
</evidence>
<gene>
    <name evidence="1" type="ORF">H2O64_02705</name>
</gene>
<proteinExistence type="predicted"/>
<name>A0ABR7Q4S1_9FLAO</name>
<dbReference type="RefSeq" id="WP_187560593.1">
    <property type="nucleotide sequence ID" value="NZ_JACGWS010000001.1"/>
</dbReference>
<dbReference type="EMBL" id="JACGWS010000001">
    <property type="protein sequence ID" value="MBC8753565.1"/>
    <property type="molecule type" value="Genomic_DNA"/>
</dbReference>
<organism evidence="1 2">
    <name type="scientific">Kordia aestuariivivens</name>
    <dbReference type="NCBI Taxonomy" id="2759037"/>
    <lineage>
        <taxon>Bacteria</taxon>
        <taxon>Pseudomonadati</taxon>
        <taxon>Bacteroidota</taxon>
        <taxon>Flavobacteriia</taxon>
        <taxon>Flavobacteriales</taxon>
        <taxon>Flavobacteriaceae</taxon>
        <taxon>Kordia</taxon>
    </lineage>
</organism>
<evidence type="ECO:0000313" key="2">
    <source>
        <dbReference type="Proteomes" id="UP000619238"/>
    </source>
</evidence>